<dbReference type="Proteomes" id="UP000261540">
    <property type="component" value="Unplaced"/>
</dbReference>
<dbReference type="STRING" id="1676925.ENSPKIP00000029349"/>
<keyword evidence="6 8" id="KW-0472">Membrane</keyword>
<evidence type="ECO:0000256" key="4">
    <source>
        <dbReference type="ARBA" id="ARBA00022729"/>
    </source>
</evidence>
<evidence type="ECO:0000256" key="6">
    <source>
        <dbReference type="ARBA" id="ARBA00023136"/>
    </source>
</evidence>
<feature type="region of interest" description="Disordered" evidence="7">
    <location>
        <begin position="1"/>
        <end position="21"/>
    </location>
</feature>
<dbReference type="Pfam" id="PF12301">
    <property type="entry name" value="CD99L2"/>
    <property type="match status" value="1"/>
</dbReference>
<evidence type="ECO:0000256" key="2">
    <source>
        <dbReference type="ARBA" id="ARBA00008763"/>
    </source>
</evidence>
<dbReference type="PANTHER" id="PTHR15076:SF15">
    <property type="entry name" value="CD99 ANTIGEN"/>
    <property type="match status" value="1"/>
</dbReference>
<evidence type="ECO:0000256" key="3">
    <source>
        <dbReference type="ARBA" id="ARBA00022692"/>
    </source>
</evidence>
<evidence type="ECO:0000256" key="1">
    <source>
        <dbReference type="ARBA" id="ARBA00004479"/>
    </source>
</evidence>
<feature type="compositionally biased region" description="Gly residues" evidence="7">
    <location>
        <begin position="111"/>
        <end position="129"/>
    </location>
</feature>
<keyword evidence="4" id="KW-0732">Signal</keyword>
<reference evidence="9" key="1">
    <citation type="submission" date="2025-08" db="UniProtKB">
        <authorList>
            <consortium name="Ensembl"/>
        </authorList>
    </citation>
    <scope>IDENTIFICATION</scope>
</reference>
<protein>
    <submittedName>
        <fullName evidence="9">CD99 molecule</fullName>
    </submittedName>
</protein>
<feature type="region of interest" description="Disordered" evidence="7">
    <location>
        <begin position="68"/>
        <end position="135"/>
    </location>
</feature>
<comment type="similarity">
    <text evidence="2">Belongs to the CD99 family.</text>
</comment>
<dbReference type="GO" id="GO:0005886">
    <property type="term" value="C:plasma membrane"/>
    <property type="evidence" value="ECO:0007669"/>
    <property type="project" value="TreeGrafter"/>
</dbReference>
<dbReference type="GO" id="GO:0034109">
    <property type="term" value="P:homotypic cell-cell adhesion"/>
    <property type="evidence" value="ECO:0007669"/>
    <property type="project" value="TreeGrafter"/>
</dbReference>
<evidence type="ECO:0000256" key="5">
    <source>
        <dbReference type="ARBA" id="ARBA00022989"/>
    </source>
</evidence>
<organism evidence="9 10">
    <name type="scientific">Paramormyrops kingsleyae</name>
    <dbReference type="NCBI Taxonomy" id="1676925"/>
    <lineage>
        <taxon>Eukaryota</taxon>
        <taxon>Metazoa</taxon>
        <taxon>Chordata</taxon>
        <taxon>Craniata</taxon>
        <taxon>Vertebrata</taxon>
        <taxon>Euteleostomi</taxon>
        <taxon>Actinopterygii</taxon>
        <taxon>Neopterygii</taxon>
        <taxon>Teleostei</taxon>
        <taxon>Osteoglossocephala</taxon>
        <taxon>Osteoglossomorpha</taxon>
        <taxon>Osteoglossiformes</taxon>
        <taxon>Mormyridae</taxon>
        <taxon>Paramormyrops</taxon>
    </lineage>
</organism>
<reference evidence="9" key="2">
    <citation type="submission" date="2025-09" db="UniProtKB">
        <authorList>
            <consortium name="Ensembl"/>
        </authorList>
    </citation>
    <scope>IDENTIFICATION</scope>
</reference>
<dbReference type="Ensembl" id="ENSPKIT00000010146.1">
    <property type="protein sequence ID" value="ENSPKIP00000029349.1"/>
    <property type="gene ID" value="ENSPKIG00000010633.1"/>
</dbReference>
<dbReference type="GO" id="GO:0072683">
    <property type="term" value="P:T cell extravasation"/>
    <property type="evidence" value="ECO:0007669"/>
    <property type="project" value="TreeGrafter"/>
</dbReference>
<evidence type="ECO:0000256" key="8">
    <source>
        <dbReference type="SAM" id="Phobius"/>
    </source>
</evidence>
<keyword evidence="10" id="KW-1185">Reference proteome</keyword>
<dbReference type="GeneTree" id="ENSGT00940000154344"/>
<keyword evidence="3 8" id="KW-0812">Transmembrane</keyword>
<name>A0A3B3SF10_9TELE</name>
<evidence type="ECO:0000313" key="9">
    <source>
        <dbReference type="Ensembl" id="ENSPKIP00000029349.1"/>
    </source>
</evidence>
<dbReference type="AlphaFoldDB" id="A0A3B3SF10"/>
<feature type="transmembrane region" description="Helical" evidence="8">
    <location>
        <begin position="139"/>
        <end position="160"/>
    </location>
</feature>
<accession>A0A3B3SF10</accession>
<dbReference type="InterPro" id="IPR022078">
    <property type="entry name" value="CD99L2"/>
</dbReference>
<evidence type="ECO:0000313" key="10">
    <source>
        <dbReference type="Proteomes" id="UP000261540"/>
    </source>
</evidence>
<comment type="subcellular location">
    <subcellularLocation>
        <location evidence="1">Membrane</location>
        <topology evidence="1">Single-pass type I membrane protein</topology>
    </subcellularLocation>
</comment>
<keyword evidence="5 8" id="KW-1133">Transmembrane helix</keyword>
<sequence>MPSVKMMSPLHQNLPPSPPKKLPKVSVLFQSISSKSLITCKLNTLNMIELDYDIFFNLDELDLSDALGPADPKTEKPKIVRPNDGGTGGGTFGDDDLFDLSQNEGYKPDAGKGGQGGGRIADPSGGGGASQPQEKPGQIAGIVSAIGVALIGAASGYIAYQKKKLCFKMQGGDPERGVNTQRGNQSESNVLSNLLRIS</sequence>
<dbReference type="GO" id="GO:2000391">
    <property type="term" value="P:positive regulation of neutrophil extravasation"/>
    <property type="evidence" value="ECO:0007669"/>
    <property type="project" value="TreeGrafter"/>
</dbReference>
<proteinExistence type="inferred from homology"/>
<dbReference type="PANTHER" id="PTHR15076">
    <property type="entry name" value="CD99/MIC2 PROTEIN RELATED"/>
    <property type="match status" value="1"/>
</dbReference>
<evidence type="ECO:0000256" key="7">
    <source>
        <dbReference type="SAM" id="MobiDB-lite"/>
    </source>
</evidence>